<keyword evidence="2" id="KW-1185">Reference proteome</keyword>
<dbReference type="RefSeq" id="WP_234969253.1">
    <property type="nucleotide sequence ID" value="NZ_FQWS01000002.1"/>
</dbReference>
<dbReference type="Proteomes" id="UP000184522">
    <property type="component" value="Unassembled WGS sequence"/>
</dbReference>
<gene>
    <name evidence="1" type="ORF">SAMN05444148_1771</name>
</gene>
<dbReference type="STRING" id="1089305.SAMN05444148_1771"/>
<name>A0A1M5S4D3_9FLAO</name>
<accession>A0A1M5S4D3</accession>
<reference evidence="2" key="1">
    <citation type="submission" date="2016-11" db="EMBL/GenBank/DDBJ databases">
        <authorList>
            <person name="Varghese N."/>
            <person name="Submissions S."/>
        </authorList>
    </citation>
    <scope>NUCLEOTIDE SEQUENCE [LARGE SCALE GENOMIC DNA]</scope>
    <source>
        <strain evidence="2">DSM 25330</strain>
    </source>
</reference>
<dbReference type="AlphaFoldDB" id="A0A1M5S4D3"/>
<organism evidence="1 2">
    <name type="scientific">Winogradskyella jejuensis</name>
    <dbReference type="NCBI Taxonomy" id="1089305"/>
    <lineage>
        <taxon>Bacteria</taxon>
        <taxon>Pseudomonadati</taxon>
        <taxon>Bacteroidota</taxon>
        <taxon>Flavobacteriia</taxon>
        <taxon>Flavobacteriales</taxon>
        <taxon>Flavobacteriaceae</taxon>
        <taxon>Winogradskyella</taxon>
    </lineage>
</organism>
<evidence type="ECO:0000313" key="2">
    <source>
        <dbReference type="Proteomes" id="UP000184522"/>
    </source>
</evidence>
<evidence type="ECO:0000313" key="1">
    <source>
        <dbReference type="EMBL" id="SHH33482.1"/>
    </source>
</evidence>
<protein>
    <submittedName>
        <fullName evidence="1">Uncharacterized protein</fullName>
    </submittedName>
</protein>
<sequence>MNYSIPSHLSNIPLYQKAMDIFILSRSISTYLSDDLCILNIDGTENNDIYFTGDIIQQSSNLAPEILNAERERFSDKKHKHIESLDRLTYRLYKNCKRLENTKSNGRDYLPILRKELKKFRKLQRHWMLTL</sequence>
<dbReference type="EMBL" id="FQWS01000002">
    <property type="protein sequence ID" value="SHH33482.1"/>
    <property type="molecule type" value="Genomic_DNA"/>
</dbReference>
<proteinExistence type="predicted"/>